<gene>
    <name evidence="5" type="ORF">AN218_15355</name>
</gene>
<dbReference type="AlphaFoldDB" id="A0A1E7L404"/>
<keyword evidence="1" id="KW-0805">Transcription regulation</keyword>
<dbReference type="InterPro" id="IPR028978">
    <property type="entry name" value="Chorismate_lyase_/UTRA_dom_sf"/>
</dbReference>
<dbReference type="PANTHER" id="PTHR44846">
    <property type="entry name" value="MANNOSYL-D-GLYCERATE TRANSPORT/METABOLISM SYSTEM REPRESSOR MNGR-RELATED"/>
    <property type="match status" value="1"/>
</dbReference>
<dbReference type="PRINTS" id="PR00035">
    <property type="entry name" value="HTHGNTR"/>
</dbReference>
<feature type="domain" description="HTH gntR-type" evidence="4">
    <location>
        <begin position="6"/>
        <end position="74"/>
    </location>
</feature>
<dbReference type="EMBL" id="LJGW01000258">
    <property type="protein sequence ID" value="OEV10915.1"/>
    <property type="molecule type" value="Genomic_DNA"/>
</dbReference>
<evidence type="ECO:0000259" key="4">
    <source>
        <dbReference type="PROSITE" id="PS50949"/>
    </source>
</evidence>
<dbReference type="PROSITE" id="PS50949">
    <property type="entry name" value="HTH_GNTR"/>
    <property type="match status" value="1"/>
</dbReference>
<dbReference type="Gene3D" id="1.10.10.10">
    <property type="entry name" value="Winged helix-like DNA-binding domain superfamily/Winged helix DNA-binding domain"/>
    <property type="match status" value="1"/>
</dbReference>
<dbReference type="SUPFAM" id="SSF64288">
    <property type="entry name" value="Chorismate lyase-like"/>
    <property type="match status" value="1"/>
</dbReference>
<dbReference type="PATRIC" id="fig|518642.10.peg.3327"/>
<dbReference type="GO" id="GO:0003700">
    <property type="term" value="F:DNA-binding transcription factor activity"/>
    <property type="evidence" value="ECO:0007669"/>
    <property type="project" value="InterPro"/>
</dbReference>
<dbReference type="InterPro" id="IPR036388">
    <property type="entry name" value="WH-like_DNA-bd_sf"/>
</dbReference>
<keyword evidence="2" id="KW-0238">DNA-binding</keyword>
<proteinExistence type="predicted"/>
<dbReference type="GO" id="GO:0003677">
    <property type="term" value="F:DNA binding"/>
    <property type="evidence" value="ECO:0007669"/>
    <property type="project" value="UniProtKB-KW"/>
</dbReference>
<reference evidence="5 6" key="1">
    <citation type="journal article" date="2016" name="Front. Microbiol.">
        <title>Comparative Genomics Analysis of Streptomyces Species Reveals Their Adaptation to the Marine Environment and Their Diversity at the Genomic Level.</title>
        <authorList>
            <person name="Tian X."/>
            <person name="Zhang Z."/>
            <person name="Yang T."/>
            <person name="Chen M."/>
            <person name="Li J."/>
            <person name="Chen F."/>
            <person name="Yang J."/>
            <person name="Li W."/>
            <person name="Zhang B."/>
            <person name="Zhang Z."/>
            <person name="Wu J."/>
            <person name="Zhang C."/>
            <person name="Long L."/>
            <person name="Xiao J."/>
        </authorList>
    </citation>
    <scope>NUCLEOTIDE SEQUENCE [LARGE SCALE GENOMIC DNA]</scope>
    <source>
        <strain evidence="5 6">SCSIO 10429</strain>
    </source>
</reference>
<organism evidence="5 6">
    <name type="scientific">Streptomyces nanshensis</name>
    <dbReference type="NCBI Taxonomy" id="518642"/>
    <lineage>
        <taxon>Bacteria</taxon>
        <taxon>Bacillati</taxon>
        <taxon>Actinomycetota</taxon>
        <taxon>Actinomycetes</taxon>
        <taxon>Kitasatosporales</taxon>
        <taxon>Streptomycetaceae</taxon>
        <taxon>Streptomyces</taxon>
    </lineage>
</organism>
<sequence>MGKREEAQYLRVAAALRRQLKTGKWTEGQQLPARSALAKEHRVSRQVMEQAMELLMAEGLLEGRAGVGTFVRAPRERQRMVRSAHRENFSGSPFRGEMAARGRAGSWESDSKARVAAPAEIAARLAVEAGAPCVCTTYEYLADGKPVQLSTSWEPVAITDGSPVLLPEMGPYAGAGVVARMRAIGVTVQTVQEVPRPGRATRAESNLLGVPLGDAVLRIERTYFTSEGVPVETADIVVPDARWEVAYTWRLDPPDGSDGADDGRSGA</sequence>
<dbReference type="InterPro" id="IPR050679">
    <property type="entry name" value="Bact_HTH_transcr_reg"/>
</dbReference>
<comment type="caution">
    <text evidence="5">The sequence shown here is derived from an EMBL/GenBank/DDBJ whole genome shotgun (WGS) entry which is preliminary data.</text>
</comment>
<dbReference type="GO" id="GO:0045892">
    <property type="term" value="P:negative regulation of DNA-templated transcription"/>
    <property type="evidence" value="ECO:0007669"/>
    <property type="project" value="TreeGrafter"/>
</dbReference>
<evidence type="ECO:0000313" key="6">
    <source>
        <dbReference type="Proteomes" id="UP000176005"/>
    </source>
</evidence>
<dbReference type="InterPro" id="IPR036390">
    <property type="entry name" value="WH_DNA-bd_sf"/>
</dbReference>
<dbReference type="Pfam" id="PF07702">
    <property type="entry name" value="UTRA"/>
    <property type="match status" value="1"/>
</dbReference>
<name>A0A1E7L404_9ACTN</name>
<evidence type="ECO:0000256" key="1">
    <source>
        <dbReference type="ARBA" id="ARBA00023015"/>
    </source>
</evidence>
<dbReference type="Pfam" id="PF00392">
    <property type="entry name" value="GntR"/>
    <property type="match status" value="1"/>
</dbReference>
<keyword evidence="6" id="KW-1185">Reference proteome</keyword>
<dbReference type="Gene3D" id="3.40.1410.10">
    <property type="entry name" value="Chorismate lyase-like"/>
    <property type="match status" value="1"/>
</dbReference>
<evidence type="ECO:0000256" key="2">
    <source>
        <dbReference type="ARBA" id="ARBA00023125"/>
    </source>
</evidence>
<dbReference type="SMART" id="SM00866">
    <property type="entry name" value="UTRA"/>
    <property type="match status" value="1"/>
</dbReference>
<dbReference type="PANTHER" id="PTHR44846:SF17">
    <property type="entry name" value="GNTR-FAMILY TRANSCRIPTIONAL REGULATOR"/>
    <property type="match status" value="1"/>
</dbReference>
<dbReference type="RefSeq" id="WP_070017450.1">
    <property type="nucleotide sequence ID" value="NZ_LJGW01000258.1"/>
</dbReference>
<evidence type="ECO:0000256" key="3">
    <source>
        <dbReference type="ARBA" id="ARBA00023163"/>
    </source>
</evidence>
<evidence type="ECO:0000313" key="5">
    <source>
        <dbReference type="EMBL" id="OEV10915.1"/>
    </source>
</evidence>
<dbReference type="InterPro" id="IPR011663">
    <property type="entry name" value="UTRA"/>
</dbReference>
<dbReference type="CDD" id="cd07377">
    <property type="entry name" value="WHTH_GntR"/>
    <property type="match status" value="1"/>
</dbReference>
<dbReference type="Proteomes" id="UP000176005">
    <property type="component" value="Unassembled WGS sequence"/>
</dbReference>
<dbReference type="InterPro" id="IPR000524">
    <property type="entry name" value="Tscrpt_reg_HTH_GntR"/>
</dbReference>
<accession>A0A1E7L404</accession>
<keyword evidence="3" id="KW-0804">Transcription</keyword>
<dbReference type="SUPFAM" id="SSF46785">
    <property type="entry name" value="Winged helix' DNA-binding domain"/>
    <property type="match status" value="1"/>
</dbReference>
<dbReference type="SMART" id="SM00345">
    <property type="entry name" value="HTH_GNTR"/>
    <property type="match status" value="1"/>
</dbReference>
<protein>
    <submittedName>
        <fullName evidence="5">GntR family transcriptional regulator</fullName>
    </submittedName>
</protein>